<dbReference type="InterPro" id="IPR036282">
    <property type="entry name" value="Glutathione-S-Trfase_C_sf"/>
</dbReference>
<keyword evidence="4" id="KW-1185">Reference proteome</keyword>
<dbReference type="AlphaFoldDB" id="A0A1H8TGP8"/>
<dbReference type="Proteomes" id="UP000199657">
    <property type="component" value="Unassembled WGS sequence"/>
</dbReference>
<dbReference type="EMBL" id="FOEG01000004">
    <property type="protein sequence ID" value="SEO90001.1"/>
    <property type="molecule type" value="Genomic_DNA"/>
</dbReference>
<dbReference type="Gene3D" id="3.40.30.10">
    <property type="entry name" value="Glutaredoxin"/>
    <property type="match status" value="1"/>
</dbReference>
<evidence type="ECO:0000259" key="2">
    <source>
        <dbReference type="PROSITE" id="PS50405"/>
    </source>
</evidence>
<dbReference type="InterPro" id="IPR040079">
    <property type="entry name" value="Glutathione_S-Trfase"/>
</dbReference>
<dbReference type="GO" id="GO:0016740">
    <property type="term" value="F:transferase activity"/>
    <property type="evidence" value="ECO:0007669"/>
    <property type="project" value="UniProtKB-KW"/>
</dbReference>
<dbReference type="InterPro" id="IPR050983">
    <property type="entry name" value="GST_Omega/HSP26"/>
</dbReference>
<evidence type="ECO:0000313" key="3">
    <source>
        <dbReference type="EMBL" id="SEO90001.1"/>
    </source>
</evidence>
<dbReference type="SUPFAM" id="SSF47616">
    <property type="entry name" value="GST C-terminal domain-like"/>
    <property type="match status" value="1"/>
</dbReference>
<dbReference type="SUPFAM" id="SSF52833">
    <property type="entry name" value="Thioredoxin-like"/>
    <property type="match status" value="1"/>
</dbReference>
<dbReference type="Pfam" id="PF22041">
    <property type="entry name" value="GST_C_7"/>
    <property type="match status" value="1"/>
</dbReference>
<evidence type="ECO:0000259" key="1">
    <source>
        <dbReference type="PROSITE" id="PS50404"/>
    </source>
</evidence>
<dbReference type="RefSeq" id="WP_091643399.1">
    <property type="nucleotide sequence ID" value="NZ_FOEG01000004.1"/>
</dbReference>
<dbReference type="PROSITE" id="PS50405">
    <property type="entry name" value="GST_CTER"/>
    <property type="match status" value="1"/>
</dbReference>
<gene>
    <name evidence="3" type="ORF">SAMN04488052_104161</name>
</gene>
<dbReference type="PANTHER" id="PTHR43968">
    <property type="match status" value="1"/>
</dbReference>
<feature type="domain" description="GST C-terminal" evidence="2">
    <location>
        <begin position="88"/>
        <end position="219"/>
    </location>
</feature>
<evidence type="ECO:0000313" key="4">
    <source>
        <dbReference type="Proteomes" id="UP000199657"/>
    </source>
</evidence>
<dbReference type="InterPro" id="IPR004045">
    <property type="entry name" value="Glutathione_S-Trfase_N"/>
</dbReference>
<dbReference type="SFLD" id="SFLDS00019">
    <property type="entry name" value="Glutathione_Transferase_(cytos"/>
    <property type="match status" value="1"/>
</dbReference>
<proteinExistence type="predicted"/>
<feature type="domain" description="GST N-terminal" evidence="1">
    <location>
        <begin position="7"/>
        <end position="83"/>
    </location>
</feature>
<dbReference type="PANTHER" id="PTHR43968:SF6">
    <property type="entry name" value="GLUTATHIONE S-TRANSFERASE OMEGA"/>
    <property type="match status" value="1"/>
</dbReference>
<dbReference type="PROSITE" id="PS50404">
    <property type="entry name" value="GST_NTER"/>
    <property type="match status" value="1"/>
</dbReference>
<dbReference type="GO" id="GO:0005737">
    <property type="term" value="C:cytoplasm"/>
    <property type="evidence" value="ECO:0007669"/>
    <property type="project" value="TreeGrafter"/>
</dbReference>
<keyword evidence="3" id="KW-0808">Transferase</keyword>
<sequence>MARQLYELTGAADLRFSPYCWRTRMALVHKGLEAERIPCRFTDKALIAFSGQEKVPVLVDGERTISDSWAIACYLEDAYPDAPALFGGDAARATTRFVNTWADTRLGPALLRVVLPAIVDHHLDPADHDYFVTTRERRFGLSVAAIRAQRDDAVAAVLRELTPLRQLLQDQPWISGAAPAYADYSVAGMLQWQRLVDGDALLADEPRIREWRDAVLERV</sequence>
<accession>A0A1H8TGP8</accession>
<dbReference type="InterPro" id="IPR036249">
    <property type="entry name" value="Thioredoxin-like_sf"/>
</dbReference>
<protein>
    <submittedName>
        <fullName evidence="3">Glutathione S-transferase</fullName>
    </submittedName>
</protein>
<dbReference type="Pfam" id="PF13417">
    <property type="entry name" value="GST_N_3"/>
    <property type="match status" value="1"/>
</dbReference>
<organism evidence="3 4">
    <name type="scientific">Aquisalimonas asiatica</name>
    <dbReference type="NCBI Taxonomy" id="406100"/>
    <lineage>
        <taxon>Bacteria</taxon>
        <taxon>Pseudomonadati</taxon>
        <taxon>Pseudomonadota</taxon>
        <taxon>Gammaproteobacteria</taxon>
        <taxon>Chromatiales</taxon>
        <taxon>Ectothiorhodospiraceae</taxon>
        <taxon>Aquisalimonas</taxon>
    </lineage>
</organism>
<dbReference type="Gene3D" id="1.20.1050.10">
    <property type="match status" value="1"/>
</dbReference>
<dbReference type="InterPro" id="IPR010987">
    <property type="entry name" value="Glutathione-S-Trfase_C-like"/>
</dbReference>
<reference evidence="3 4" key="1">
    <citation type="submission" date="2016-10" db="EMBL/GenBank/DDBJ databases">
        <authorList>
            <person name="de Groot N.N."/>
        </authorList>
    </citation>
    <scope>NUCLEOTIDE SEQUENCE [LARGE SCALE GENOMIC DNA]</scope>
    <source>
        <strain evidence="3 4">CGMCC 1.6291</strain>
    </source>
</reference>
<dbReference type="OrthoDB" id="509852at2"/>
<name>A0A1H8TGP8_9GAMM</name>
<dbReference type="InterPro" id="IPR054416">
    <property type="entry name" value="GST_UstS-like_C"/>
</dbReference>
<dbReference type="STRING" id="406100.SAMN04488052_104161"/>